<keyword evidence="3" id="KW-1185">Reference proteome</keyword>
<dbReference type="PANTHER" id="PTHR36057">
    <property type="match status" value="1"/>
</dbReference>
<dbReference type="SUPFAM" id="SSF52833">
    <property type="entry name" value="Thioredoxin-like"/>
    <property type="match status" value="1"/>
</dbReference>
<dbReference type="Proteomes" id="UP001226434">
    <property type="component" value="Unassembled WGS sequence"/>
</dbReference>
<organism evidence="2 3">
    <name type="scientific">Pinibacter soli</name>
    <dbReference type="NCBI Taxonomy" id="3044211"/>
    <lineage>
        <taxon>Bacteria</taxon>
        <taxon>Pseudomonadati</taxon>
        <taxon>Bacteroidota</taxon>
        <taxon>Chitinophagia</taxon>
        <taxon>Chitinophagales</taxon>
        <taxon>Chitinophagaceae</taxon>
        <taxon>Pinibacter</taxon>
    </lineage>
</organism>
<gene>
    <name evidence="2" type="ORF">QJ048_06730</name>
</gene>
<evidence type="ECO:0000313" key="2">
    <source>
        <dbReference type="EMBL" id="MDI3319460.1"/>
    </source>
</evidence>
<comment type="caution">
    <text evidence="2">The sequence shown here is derived from an EMBL/GenBank/DDBJ whole genome shotgun (WGS) entry which is preliminary data.</text>
</comment>
<name>A0ABT6RA88_9BACT</name>
<evidence type="ECO:0000256" key="1">
    <source>
        <dbReference type="SAM" id="SignalP"/>
    </source>
</evidence>
<evidence type="ECO:0000313" key="3">
    <source>
        <dbReference type="Proteomes" id="UP001226434"/>
    </source>
</evidence>
<reference evidence="2 3" key="1">
    <citation type="submission" date="2023-05" db="EMBL/GenBank/DDBJ databases">
        <title>Genome sequence of Pinibacter sp. MAH-24.</title>
        <authorList>
            <person name="Huq M.A."/>
        </authorList>
    </citation>
    <scope>NUCLEOTIDE SEQUENCE [LARGE SCALE GENOMIC DNA]</scope>
    <source>
        <strain evidence="2 3">MAH-24</strain>
    </source>
</reference>
<feature type="chain" id="PRO_5047138031" evidence="1">
    <location>
        <begin position="29"/>
        <end position="257"/>
    </location>
</feature>
<keyword evidence="1" id="KW-0732">Signal</keyword>
<protein>
    <submittedName>
        <fullName evidence="2">DUF1223 domain-containing protein</fullName>
    </submittedName>
</protein>
<dbReference type="PANTHER" id="PTHR36057:SF1">
    <property type="entry name" value="LIPOPROTEIN LIPID ATTACHMENT SITE-LIKE PROTEIN, PUTATIVE (DUF1223)-RELATED"/>
    <property type="match status" value="1"/>
</dbReference>
<proteinExistence type="predicted"/>
<dbReference type="RefSeq" id="WP_282333574.1">
    <property type="nucleotide sequence ID" value="NZ_JASBRG010000003.1"/>
</dbReference>
<dbReference type="Pfam" id="PF06764">
    <property type="entry name" value="DUF1223"/>
    <property type="match status" value="1"/>
</dbReference>
<dbReference type="InterPro" id="IPR036249">
    <property type="entry name" value="Thioredoxin-like_sf"/>
</dbReference>
<sequence length="257" mass="27926">MKSVKLMVAGTSLALTFITAVLINNTSAQTQRPASLKNDGFAVLELFTSEGCSSCPPAEALLANIQQHVAGKPIYILAYHVDYWDRLGWKDPFSDAKFTARQYQYNKQFTREVYTPQLIINGKEEFVGSEGTAIEGAISSALEGSTTATLSVKGYLHKDSLSVSYNFSGIVSDQQLVLAVVQRQATSSVRAGENEGKTLSHVQLVRNLYSMKLKGQSTGTFNITLPEQFSAKDWEVIGFVQNKQNGAINAAASIGID</sequence>
<accession>A0ABT6RA88</accession>
<dbReference type="InterPro" id="IPR010634">
    <property type="entry name" value="DUF1223"/>
</dbReference>
<dbReference type="EMBL" id="JASBRG010000003">
    <property type="protein sequence ID" value="MDI3319460.1"/>
    <property type="molecule type" value="Genomic_DNA"/>
</dbReference>
<feature type="signal peptide" evidence="1">
    <location>
        <begin position="1"/>
        <end position="28"/>
    </location>
</feature>